<dbReference type="GO" id="GO:0003677">
    <property type="term" value="F:DNA binding"/>
    <property type="evidence" value="ECO:0007669"/>
    <property type="project" value="UniProtKB-KW"/>
</dbReference>
<dbReference type="InterPro" id="IPR036281">
    <property type="entry name" value="SinR/SinI_dimer_dom_sf"/>
</dbReference>
<name>A0A443J407_9BACI</name>
<feature type="domain" description="Sin" evidence="1">
    <location>
        <begin position="3"/>
        <end position="41"/>
    </location>
</feature>
<dbReference type="Pfam" id="PF08671">
    <property type="entry name" value="SinI"/>
    <property type="match status" value="1"/>
</dbReference>
<dbReference type="PROSITE" id="PS51500">
    <property type="entry name" value="SIN"/>
    <property type="match status" value="1"/>
</dbReference>
<dbReference type="GO" id="GO:0046983">
    <property type="term" value="F:protein dimerization activity"/>
    <property type="evidence" value="ECO:0007669"/>
    <property type="project" value="InterPro"/>
</dbReference>
<evidence type="ECO:0000313" key="2">
    <source>
        <dbReference type="EMBL" id="RWR15036.1"/>
    </source>
</evidence>
<dbReference type="SUPFAM" id="SSF47406">
    <property type="entry name" value="SinR repressor dimerisation domain-like"/>
    <property type="match status" value="1"/>
</dbReference>
<sequence>MKKSVVTKQEKLDKEWVELILFALGTGISPREIREFFRERQ</sequence>
<keyword evidence="2" id="KW-0238">DNA-binding</keyword>
<dbReference type="AlphaFoldDB" id="A0A443J407"/>
<dbReference type="EMBL" id="QYTU02000001">
    <property type="protein sequence ID" value="RWR15036.1"/>
    <property type="molecule type" value="Genomic_DNA"/>
</dbReference>
<evidence type="ECO:0000259" key="1">
    <source>
        <dbReference type="PROSITE" id="PS51500"/>
    </source>
</evidence>
<comment type="caution">
    <text evidence="2">The sequence shown here is derived from an EMBL/GenBank/DDBJ whole genome shotgun (WGS) entry which is preliminary data.</text>
</comment>
<accession>A0A443J407</accession>
<gene>
    <name evidence="2" type="primary">sinI</name>
    <name evidence="2" type="ORF">D4N35_000385</name>
</gene>
<dbReference type="InterPro" id="IPR010981">
    <property type="entry name" value="SinR/SinI_dimer_dom"/>
</dbReference>
<evidence type="ECO:0000313" key="3">
    <source>
        <dbReference type="Proteomes" id="UP000273811"/>
    </source>
</evidence>
<organism evidence="2 3">
    <name type="scientific">Siminovitchia fortis</name>
    <dbReference type="NCBI Taxonomy" id="254758"/>
    <lineage>
        <taxon>Bacteria</taxon>
        <taxon>Bacillati</taxon>
        <taxon>Bacillota</taxon>
        <taxon>Bacilli</taxon>
        <taxon>Bacillales</taxon>
        <taxon>Bacillaceae</taxon>
        <taxon>Siminovitchia</taxon>
    </lineage>
</organism>
<protein>
    <submittedName>
        <fullName evidence="2">DNA-binding anti-repressor SinI</fullName>
    </submittedName>
</protein>
<proteinExistence type="predicted"/>
<reference evidence="2" key="1">
    <citation type="submission" date="2018-12" db="EMBL/GenBank/DDBJ databases">
        <authorList>
            <person name="Sun L."/>
            <person name="Chen Z."/>
        </authorList>
    </citation>
    <scope>NUCLEOTIDE SEQUENCE [LARGE SCALE GENOMIC DNA]</scope>
    <source>
        <strain evidence="2">DSM 16012</strain>
    </source>
</reference>
<dbReference type="GO" id="GO:0006355">
    <property type="term" value="P:regulation of DNA-templated transcription"/>
    <property type="evidence" value="ECO:0007669"/>
    <property type="project" value="InterPro"/>
</dbReference>
<keyword evidence="3" id="KW-1185">Reference proteome</keyword>
<dbReference type="OrthoDB" id="2942618at2"/>
<dbReference type="RefSeq" id="WP_120068231.1">
    <property type="nucleotide sequence ID" value="NZ_CP126113.1"/>
</dbReference>
<dbReference type="Proteomes" id="UP000273811">
    <property type="component" value="Unassembled WGS sequence"/>
</dbReference>